<dbReference type="AlphaFoldDB" id="A0A1S2VQ46"/>
<dbReference type="Proteomes" id="UP000181790">
    <property type="component" value="Unassembled WGS sequence"/>
</dbReference>
<dbReference type="EMBL" id="MORL01000001">
    <property type="protein sequence ID" value="OIN60882.1"/>
    <property type="molecule type" value="Genomic_DNA"/>
</dbReference>
<organism evidence="1 2">
    <name type="scientific">Arsenicibacter rosenii</name>
    <dbReference type="NCBI Taxonomy" id="1750698"/>
    <lineage>
        <taxon>Bacteria</taxon>
        <taxon>Pseudomonadati</taxon>
        <taxon>Bacteroidota</taxon>
        <taxon>Cytophagia</taxon>
        <taxon>Cytophagales</taxon>
        <taxon>Spirosomataceae</taxon>
        <taxon>Arsenicibacter</taxon>
    </lineage>
</organism>
<reference evidence="1 2" key="1">
    <citation type="submission" date="2016-10" db="EMBL/GenBank/DDBJ databases">
        <title>Arsenicibacter rosenii gen. nov., sp. nov., an efficient arsenic-methylating bacterium isolated from an arsenic-contaminated paddy soil.</title>
        <authorList>
            <person name="Huang K."/>
        </authorList>
    </citation>
    <scope>NUCLEOTIDE SEQUENCE [LARGE SCALE GENOMIC DNA]</scope>
    <source>
        <strain evidence="1 2">SM-1</strain>
    </source>
</reference>
<comment type="caution">
    <text evidence="1">The sequence shown here is derived from an EMBL/GenBank/DDBJ whole genome shotgun (WGS) entry which is preliminary data.</text>
</comment>
<name>A0A1S2VQ46_9BACT</name>
<evidence type="ECO:0008006" key="3">
    <source>
        <dbReference type="Google" id="ProtNLM"/>
    </source>
</evidence>
<sequence>MPAGRIPFTYVTANCPNDGQYTITRAVSDTCYTSTWHGAPSDRSGNGNMLVVNAPYPGEFYRQTVNGLCNGTSYVYSFWIANLNIILPPLTCDIVVPHNPDITIIAQRPDGSLIDSVSTGVIDRTTSLQWRQFGLSFTIPGATTDSSSVVIRLVDKEKGGCGNDFVMDDLTLTQCSDCYFSSVFVPDVFTPNGDGLNDVLEIFSGNTGAFSMTVYNRWGSVVFASDARQLRWDGTYLGEPCEEGLYTWTLTYAGLTTNRQFKRTGRVLLLR</sequence>
<dbReference type="InterPro" id="IPR026341">
    <property type="entry name" value="T9SS_type_B"/>
</dbReference>
<evidence type="ECO:0000313" key="2">
    <source>
        <dbReference type="Proteomes" id="UP000181790"/>
    </source>
</evidence>
<dbReference type="Gene3D" id="2.60.120.260">
    <property type="entry name" value="Galactose-binding domain-like"/>
    <property type="match status" value="1"/>
</dbReference>
<proteinExistence type="predicted"/>
<dbReference type="Pfam" id="PF13585">
    <property type="entry name" value="CHU_C"/>
    <property type="match status" value="1"/>
</dbReference>
<accession>A0A1S2VQ46</accession>
<gene>
    <name evidence="1" type="ORF">BLX24_01955</name>
</gene>
<dbReference type="NCBIfam" id="TIGR04131">
    <property type="entry name" value="Bac_Flav_CTERM"/>
    <property type="match status" value="1"/>
</dbReference>
<keyword evidence="2" id="KW-1185">Reference proteome</keyword>
<evidence type="ECO:0000313" key="1">
    <source>
        <dbReference type="EMBL" id="OIN60882.1"/>
    </source>
</evidence>
<protein>
    <recommendedName>
        <fullName evidence="3">Gliding motility-associated C-terminal domain-containing protein</fullName>
    </recommendedName>
</protein>